<gene>
    <name evidence="1" type="ORF">D5281_18035</name>
</gene>
<sequence>MVRIDFNDINDKIIYEAFHVEGNEAEALNDSYLELFELIGRDAMLKLFTHFHGDKIDCPMRLYRPEFIADLAKGETDRRERAKIARAGGYSARVIEGLLSKRRKENETE</sequence>
<organism evidence="1 2">
    <name type="scientific">Parablautia muri</name>
    <dbReference type="NCBI Taxonomy" id="2320879"/>
    <lineage>
        <taxon>Bacteria</taxon>
        <taxon>Bacillati</taxon>
        <taxon>Bacillota</taxon>
        <taxon>Clostridia</taxon>
        <taxon>Lachnospirales</taxon>
        <taxon>Lachnospiraceae</taxon>
        <taxon>Parablautia</taxon>
    </lineage>
</organism>
<keyword evidence="2" id="KW-1185">Reference proteome</keyword>
<dbReference type="Proteomes" id="UP001154420">
    <property type="component" value="Unassembled WGS sequence"/>
</dbReference>
<dbReference type="EMBL" id="QZDT01000038">
    <property type="protein sequence ID" value="NBJ94431.1"/>
    <property type="molecule type" value="Genomic_DNA"/>
</dbReference>
<dbReference type="AlphaFoldDB" id="A0A9X5BIL8"/>
<proteinExistence type="predicted"/>
<name>A0A9X5BIL8_9FIRM</name>
<comment type="caution">
    <text evidence="1">The sequence shown here is derived from an EMBL/GenBank/DDBJ whole genome shotgun (WGS) entry which is preliminary data.</text>
</comment>
<evidence type="ECO:0000313" key="2">
    <source>
        <dbReference type="Proteomes" id="UP001154420"/>
    </source>
</evidence>
<dbReference type="RefSeq" id="WP_160276345.1">
    <property type="nucleotide sequence ID" value="NZ_QZDT01000038.1"/>
</dbReference>
<dbReference type="OrthoDB" id="1683030at2"/>
<evidence type="ECO:0000313" key="1">
    <source>
        <dbReference type="EMBL" id="NBJ94431.1"/>
    </source>
</evidence>
<protein>
    <submittedName>
        <fullName evidence="1">Uncharacterized protein</fullName>
    </submittedName>
</protein>
<reference evidence="1" key="1">
    <citation type="submission" date="2018-09" db="EMBL/GenBank/DDBJ databases">
        <title>Murine metabolic-syndrome-specific gut microbial biobank.</title>
        <authorList>
            <person name="Liu C."/>
        </authorList>
    </citation>
    <scope>NUCLEOTIDE SEQUENCE</scope>
    <source>
        <strain evidence="1">D42-62</strain>
    </source>
</reference>
<accession>A0A9X5BIL8</accession>